<keyword evidence="2" id="KW-0732">Signal</keyword>
<dbReference type="PIRSF" id="PIRSF017082">
    <property type="entry name" value="YflP"/>
    <property type="match status" value="1"/>
</dbReference>
<keyword evidence="4" id="KW-1185">Reference proteome</keyword>
<dbReference type="RefSeq" id="WP_377051389.1">
    <property type="nucleotide sequence ID" value="NZ_JBHLVZ010000036.1"/>
</dbReference>
<accession>A0ABV6IT00</accession>
<evidence type="ECO:0000313" key="4">
    <source>
        <dbReference type="Proteomes" id="UP001589789"/>
    </source>
</evidence>
<sequence length="325" mass="34463">MLSRRVLLGSTTAALAAQAQAQAQPSYPERPIRLVCPYPAGGATDVLTRILADGMRERLGQPVVVENRSGAGGNIGVDAVAKSAPDGYVLGTAPVGNFIINPFLYRSMPYDPVRDLTPVSLAFEVPNVAVVSEKFVPARSMENFLSWARAKPGGVVYGTSGVGTSAHLCSELLFKRAGIACTHVPFRSAAQVIPAMLSGDVDFAIDNLASYAGIIQQGQMTALGMTTAERWPTMPQVPTMAEAGVPDFVVTAWSALIGPARLPMPVQDRLSAAVQSVAADPAIRQRFLVAGGQALATTPAGARERMDRERPMWKEMVELSGARME</sequence>
<dbReference type="InterPro" id="IPR005064">
    <property type="entry name" value="BUG"/>
</dbReference>
<dbReference type="Gene3D" id="3.40.190.150">
    <property type="entry name" value="Bordetella uptake gene, domain 1"/>
    <property type="match status" value="1"/>
</dbReference>
<reference evidence="3 4" key="1">
    <citation type="submission" date="2024-09" db="EMBL/GenBank/DDBJ databases">
        <authorList>
            <person name="Sun Q."/>
            <person name="Mori K."/>
        </authorList>
    </citation>
    <scope>NUCLEOTIDE SEQUENCE [LARGE SCALE GENOMIC DNA]</scope>
    <source>
        <strain evidence="3 4">CCM 7468</strain>
    </source>
</reference>
<proteinExistence type="inferred from homology"/>
<dbReference type="InterPro" id="IPR042100">
    <property type="entry name" value="Bug_dom1"/>
</dbReference>
<gene>
    <name evidence="3" type="ORF">ACFFIC_14190</name>
</gene>
<dbReference type="Pfam" id="PF03401">
    <property type="entry name" value="TctC"/>
    <property type="match status" value="1"/>
</dbReference>
<organism evidence="3 4">
    <name type="scientific">Muricoccus vinaceus</name>
    <dbReference type="NCBI Taxonomy" id="424704"/>
    <lineage>
        <taxon>Bacteria</taxon>
        <taxon>Pseudomonadati</taxon>
        <taxon>Pseudomonadota</taxon>
        <taxon>Alphaproteobacteria</taxon>
        <taxon>Acetobacterales</taxon>
        <taxon>Roseomonadaceae</taxon>
        <taxon>Muricoccus</taxon>
    </lineage>
</organism>
<feature type="chain" id="PRO_5046201457" evidence="2">
    <location>
        <begin position="22"/>
        <end position="325"/>
    </location>
</feature>
<feature type="signal peptide" evidence="2">
    <location>
        <begin position="1"/>
        <end position="21"/>
    </location>
</feature>
<dbReference type="EMBL" id="JBHLVZ010000036">
    <property type="protein sequence ID" value="MFC0386687.1"/>
    <property type="molecule type" value="Genomic_DNA"/>
</dbReference>
<protein>
    <submittedName>
        <fullName evidence="3">Bug family tripartite tricarboxylate transporter substrate binding protein</fullName>
    </submittedName>
</protein>
<evidence type="ECO:0000256" key="1">
    <source>
        <dbReference type="ARBA" id="ARBA00006987"/>
    </source>
</evidence>
<dbReference type="CDD" id="cd13578">
    <property type="entry name" value="PBP2_Bug27"/>
    <property type="match status" value="1"/>
</dbReference>
<dbReference type="Gene3D" id="3.40.190.10">
    <property type="entry name" value="Periplasmic binding protein-like II"/>
    <property type="match status" value="1"/>
</dbReference>
<dbReference type="PANTHER" id="PTHR42928">
    <property type="entry name" value="TRICARBOXYLATE-BINDING PROTEIN"/>
    <property type="match status" value="1"/>
</dbReference>
<dbReference type="PANTHER" id="PTHR42928:SF5">
    <property type="entry name" value="BLR1237 PROTEIN"/>
    <property type="match status" value="1"/>
</dbReference>
<evidence type="ECO:0000256" key="2">
    <source>
        <dbReference type="SAM" id="SignalP"/>
    </source>
</evidence>
<name>A0ABV6IT00_9PROT</name>
<comment type="caution">
    <text evidence="3">The sequence shown here is derived from an EMBL/GenBank/DDBJ whole genome shotgun (WGS) entry which is preliminary data.</text>
</comment>
<dbReference type="Proteomes" id="UP001589789">
    <property type="component" value="Unassembled WGS sequence"/>
</dbReference>
<dbReference type="SUPFAM" id="SSF53850">
    <property type="entry name" value="Periplasmic binding protein-like II"/>
    <property type="match status" value="1"/>
</dbReference>
<comment type="similarity">
    <text evidence="1">Belongs to the UPF0065 (bug) family.</text>
</comment>
<evidence type="ECO:0000313" key="3">
    <source>
        <dbReference type="EMBL" id="MFC0386687.1"/>
    </source>
</evidence>